<comment type="caution">
    <text evidence="1">The sequence shown here is derived from an EMBL/GenBank/DDBJ whole genome shotgun (WGS) entry which is preliminary data.</text>
</comment>
<dbReference type="EMBL" id="QZWG01000008">
    <property type="protein sequence ID" value="RZB99504.1"/>
    <property type="molecule type" value="Genomic_DNA"/>
</dbReference>
<proteinExistence type="predicted"/>
<evidence type="ECO:0008006" key="3">
    <source>
        <dbReference type="Google" id="ProtNLM"/>
    </source>
</evidence>
<dbReference type="AlphaFoldDB" id="A0A445JM59"/>
<organism evidence="1 2">
    <name type="scientific">Glycine soja</name>
    <name type="common">Wild soybean</name>
    <dbReference type="NCBI Taxonomy" id="3848"/>
    <lineage>
        <taxon>Eukaryota</taxon>
        <taxon>Viridiplantae</taxon>
        <taxon>Streptophyta</taxon>
        <taxon>Embryophyta</taxon>
        <taxon>Tracheophyta</taxon>
        <taxon>Spermatophyta</taxon>
        <taxon>Magnoliopsida</taxon>
        <taxon>eudicotyledons</taxon>
        <taxon>Gunneridae</taxon>
        <taxon>Pentapetalae</taxon>
        <taxon>rosids</taxon>
        <taxon>fabids</taxon>
        <taxon>Fabales</taxon>
        <taxon>Fabaceae</taxon>
        <taxon>Papilionoideae</taxon>
        <taxon>50 kb inversion clade</taxon>
        <taxon>NPAAA clade</taxon>
        <taxon>indigoferoid/millettioid clade</taxon>
        <taxon>Phaseoleae</taxon>
        <taxon>Glycine</taxon>
        <taxon>Glycine subgen. Soja</taxon>
    </lineage>
</organism>
<evidence type="ECO:0000313" key="1">
    <source>
        <dbReference type="EMBL" id="RZB99504.1"/>
    </source>
</evidence>
<gene>
    <name evidence="1" type="ORF">D0Y65_022086</name>
</gene>
<sequence>MNSGGYTIEVTCLSPKATEKHQYDFLLSVVQLSMLKLPEMFFRYFDFWQCVEFDMKVIMNLIFWNQPSYRHKEDTASSVCIMYDLSVCHFFLNCKWLLAVTGSRSCQDYASKGAKYFDDSHQVSATATEDTWIKSITSSASLTGRSVAAAANTMVNSSYFSKGAMWVSGALNQVAKVAADLGSGAKQ</sequence>
<name>A0A445JM59_GLYSO</name>
<evidence type="ECO:0000313" key="2">
    <source>
        <dbReference type="Proteomes" id="UP000289340"/>
    </source>
</evidence>
<reference evidence="1 2" key="1">
    <citation type="submission" date="2018-09" db="EMBL/GenBank/DDBJ databases">
        <title>A high-quality reference genome of wild soybean provides a powerful tool to mine soybean genomes.</title>
        <authorList>
            <person name="Xie M."/>
            <person name="Chung C.Y.L."/>
            <person name="Li M.-W."/>
            <person name="Wong F.-L."/>
            <person name="Chan T.-F."/>
            <person name="Lam H.-M."/>
        </authorList>
    </citation>
    <scope>NUCLEOTIDE SEQUENCE [LARGE SCALE GENOMIC DNA]</scope>
    <source>
        <strain evidence="2">cv. W05</strain>
        <tissue evidence="1">Hypocotyl of etiolated seedlings</tissue>
    </source>
</reference>
<accession>A0A445JM59</accession>
<dbReference type="Proteomes" id="UP000289340">
    <property type="component" value="Chromosome 8"/>
</dbReference>
<protein>
    <recommendedName>
        <fullName evidence="3">Binding partner of ACD11 1</fullName>
    </recommendedName>
</protein>
<keyword evidence="2" id="KW-1185">Reference proteome</keyword>